<reference evidence="2 3" key="1">
    <citation type="submission" date="2020-08" db="EMBL/GenBank/DDBJ databases">
        <title>The Agave Microbiome: Exploring the role of microbial communities in plant adaptations to desert environments.</title>
        <authorList>
            <person name="Partida-Martinez L.P."/>
        </authorList>
    </citation>
    <scope>NUCLEOTIDE SEQUENCE [LARGE SCALE GENOMIC DNA]</scope>
    <source>
        <strain evidence="2 3">RAS26</strain>
    </source>
</reference>
<gene>
    <name evidence="2" type="ORF">FHR80_001198</name>
</gene>
<dbReference type="RefSeq" id="WP_183295264.1">
    <property type="nucleotide sequence ID" value="NZ_JACHVX010000002.1"/>
</dbReference>
<feature type="transmembrane region" description="Helical" evidence="1">
    <location>
        <begin position="329"/>
        <end position="348"/>
    </location>
</feature>
<evidence type="ECO:0000313" key="2">
    <source>
        <dbReference type="EMBL" id="MBB2922286.1"/>
    </source>
</evidence>
<dbReference type="EMBL" id="JACHVX010000002">
    <property type="protein sequence ID" value="MBB2922286.1"/>
    <property type="molecule type" value="Genomic_DNA"/>
</dbReference>
<keyword evidence="1" id="KW-0472">Membrane</keyword>
<organism evidence="2 3">
    <name type="scientific">Cellulomonas cellasea</name>
    <dbReference type="NCBI Taxonomy" id="43670"/>
    <lineage>
        <taxon>Bacteria</taxon>
        <taxon>Bacillati</taxon>
        <taxon>Actinomycetota</taxon>
        <taxon>Actinomycetes</taxon>
        <taxon>Micrococcales</taxon>
        <taxon>Cellulomonadaceae</taxon>
        <taxon>Cellulomonas</taxon>
    </lineage>
</organism>
<comment type="caution">
    <text evidence="2">The sequence shown here is derived from an EMBL/GenBank/DDBJ whole genome shotgun (WGS) entry which is preliminary data.</text>
</comment>
<accession>A0A7W4YBA2</accession>
<dbReference type="Proteomes" id="UP000518206">
    <property type="component" value="Unassembled WGS sequence"/>
</dbReference>
<reference evidence="2 3" key="2">
    <citation type="submission" date="2020-08" db="EMBL/GenBank/DDBJ databases">
        <authorList>
            <person name="Partida-Martinez L."/>
            <person name="Huntemann M."/>
            <person name="Clum A."/>
            <person name="Wang J."/>
            <person name="Palaniappan K."/>
            <person name="Ritter S."/>
            <person name="Chen I.-M."/>
            <person name="Stamatis D."/>
            <person name="Reddy T."/>
            <person name="O'Malley R."/>
            <person name="Daum C."/>
            <person name="Shapiro N."/>
            <person name="Ivanova N."/>
            <person name="Kyrpides N."/>
            <person name="Woyke T."/>
        </authorList>
    </citation>
    <scope>NUCLEOTIDE SEQUENCE [LARGE SCALE GENOMIC DNA]</scope>
    <source>
        <strain evidence="2 3">RAS26</strain>
    </source>
</reference>
<feature type="transmembrane region" description="Helical" evidence="1">
    <location>
        <begin position="360"/>
        <end position="381"/>
    </location>
</feature>
<keyword evidence="1" id="KW-1133">Transmembrane helix</keyword>
<feature type="transmembrane region" description="Helical" evidence="1">
    <location>
        <begin position="267"/>
        <end position="284"/>
    </location>
</feature>
<sequence length="492" mass="51629">MSTIDARELLSGWAGSAARMDEFTLVSDLLEAAVARGHGRGLELERARAAVLAERPALAAGLLADVDRSVLTAHAHRWPDVVAMASWAAQGDAEALSALIRAGQGLQGGSALTHGYLLAAAAEQAGQTELADGAWRDVAAMAPPTMVVSRRLLVADVLHRSTTDPDAAAESIARAAVTLKEMLPIPEDEVRPTLDVVTRLEARGDRAGAWLVLEMLAALRPAAHDVVALRDERVTGGGWWRRNLPGAVALALATAVTAVVALTDRPAWITALALFVTIAVWRWVHLPQGTGLSKVDAQVLAASRGLTPDVPPGFSVETRTRRARRAGGITAFVGTTVVTTVLANGPLAELNATHEPAVDAVAVWLTVVSVLLGRLAGPWLLRRGTARAVQQHVDGVRARVVAGVRGCTCVRAVGMRGIETDAYVAGHLVDADPELGALAPALPSATLAVHQCPLSQTPWLSVRSPGRETLLFRGTLARVPDPSSEPEPGGYL</sequence>
<evidence type="ECO:0000256" key="1">
    <source>
        <dbReference type="SAM" id="Phobius"/>
    </source>
</evidence>
<evidence type="ECO:0000313" key="3">
    <source>
        <dbReference type="Proteomes" id="UP000518206"/>
    </source>
</evidence>
<proteinExistence type="predicted"/>
<feature type="transmembrane region" description="Helical" evidence="1">
    <location>
        <begin position="243"/>
        <end position="261"/>
    </location>
</feature>
<dbReference type="AlphaFoldDB" id="A0A7W4YBA2"/>
<keyword evidence="1" id="KW-0812">Transmembrane</keyword>
<protein>
    <submittedName>
        <fullName evidence="2">Uncharacterized protein</fullName>
    </submittedName>
</protein>
<name>A0A7W4YBA2_9CELL</name>